<dbReference type="InterPro" id="IPR051334">
    <property type="entry name" value="SRPK"/>
</dbReference>
<keyword evidence="2" id="KW-0723">Serine/threonine-protein kinase</keyword>
<dbReference type="Gene3D" id="1.10.510.10">
    <property type="entry name" value="Transferase(Phosphotransferase) domain 1"/>
    <property type="match status" value="1"/>
</dbReference>
<evidence type="ECO:0000256" key="8">
    <source>
        <dbReference type="ARBA" id="ARBA00048679"/>
    </source>
</evidence>
<sequence>MIRTWPLMALCRRPWPISSVVAPRLDPSILVEEEKTPNYHANRFYPIQLGQVLNGKYQVATKLGYGANSTVWLARDLNRWRWSKEKYVAIKVNATIQRSRRVPMNNELDIMRHISQVNPQHKDLKPDNIMVKIEDPSILGQDAQDEFDNPLPQKHLDARTIYLSRNNYGPLRVPTGIIQVVDFDLSVRAEPGQIHMGAIQGEIYRAPEVILNAGYTYSADIWSLGVMLWDLLEGKRLFNPTAPGKADEYDDQSHLGQIAALIGPPPQNLLSSGQRTSMFYKPDGKLRDPGRVPGDFSFENTISCMSGEEKLRFIQFIKRMVKWSPEERSTARELLNDPWLYEDFPQD</sequence>
<evidence type="ECO:0000256" key="6">
    <source>
        <dbReference type="ARBA" id="ARBA00022840"/>
    </source>
</evidence>
<dbReference type="Gene3D" id="3.30.200.20">
    <property type="entry name" value="Phosphorylase Kinase, domain 1"/>
    <property type="match status" value="1"/>
</dbReference>
<dbReference type="Proteomes" id="UP000078544">
    <property type="component" value="Unassembled WGS sequence"/>
</dbReference>
<evidence type="ECO:0000256" key="5">
    <source>
        <dbReference type="ARBA" id="ARBA00022777"/>
    </source>
</evidence>
<dbReference type="SUPFAM" id="SSF56112">
    <property type="entry name" value="Protein kinase-like (PK-like)"/>
    <property type="match status" value="1"/>
</dbReference>
<dbReference type="PROSITE" id="PS50011">
    <property type="entry name" value="PROTEIN_KINASE_DOM"/>
    <property type="match status" value="1"/>
</dbReference>
<evidence type="ECO:0000313" key="12">
    <source>
        <dbReference type="Proteomes" id="UP000078544"/>
    </source>
</evidence>
<dbReference type="GO" id="GO:0050684">
    <property type="term" value="P:regulation of mRNA processing"/>
    <property type="evidence" value="ECO:0007669"/>
    <property type="project" value="TreeGrafter"/>
</dbReference>
<name>A0A168EXV1_9HYPO</name>
<dbReference type="EC" id="2.7.11.1" evidence="1"/>
<comment type="catalytic activity">
    <reaction evidence="7">
        <text>L-threonyl-[protein] + ATP = O-phospho-L-threonyl-[protein] + ADP + H(+)</text>
        <dbReference type="Rhea" id="RHEA:46608"/>
        <dbReference type="Rhea" id="RHEA-COMP:11060"/>
        <dbReference type="Rhea" id="RHEA-COMP:11605"/>
        <dbReference type="ChEBI" id="CHEBI:15378"/>
        <dbReference type="ChEBI" id="CHEBI:30013"/>
        <dbReference type="ChEBI" id="CHEBI:30616"/>
        <dbReference type="ChEBI" id="CHEBI:61977"/>
        <dbReference type="ChEBI" id="CHEBI:456216"/>
        <dbReference type="EC" id="2.7.11.1"/>
    </reaction>
</comment>
<dbReference type="Pfam" id="PF00069">
    <property type="entry name" value="Pkinase"/>
    <property type="match status" value="1"/>
</dbReference>
<keyword evidence="6 9" id="KW-0067">ATP-binding</keyword>
<dbReference type="OrthoDB" id="5979581at2759"/>
<dbReference type="PROSITE" id="PS00107">
    <property type="entry name" value="PROTEIN_KINASE_ATP"/>
    <property type="match status" value="1"/>
</dbReference>
<dbReference type="GO" id="GO:0005524">
    <property type="term" value="F:ATP binding"/>
    <property type="evidence" value="ECO:0007669"/>
    <property type="project" value="UniProtKB-UniRule"/>
</dbReference>
<dbReference type="InterPro" id="IPR017441">
    <property type="entry name" value="Protein_kinase_ATP_BS"/>
</dbReference>
<evidence type="ECO:0000259" key="10">
    <source>
        <dbReference type="PROSITE" id="PS50011"/>
    </source>
</evidence>
<evidence type="ECO:0000256" key="4">
    <source>
        <dbReference type="ARBA" id="ARBA00022741"/>
    </source>
</evidence>
<feature type="domain" description="Protein kinase" evidence="10">
    <location>
        <begin position="1"/>
        <end position="340"/>
    </location>
</feature>
<dbReference type="PANTHER" id="PTHR47634:SF9">
    <property type="entry name" value="PROTEIN KINASE DOMAIN-CONTAINING PROTEIN-RELATED"/>
    <property type="match status" value="1"/>
</dbReference>
<dbReference type="GO" id="GO:0000245">
    <property type="term" value="P:spliceosomal complex assembly"/>
    <property type="evidence" value="ECO:0007669"/>
    <property type="project" value="TreeGrafter"/>
</dbReference>
<protein>
    <recommendedName>
        <fullName evidence="1">non-specific serine/threonine protein kinase</fullName>
        <ecNumber evidence="1">2.7.11.1</ecNumber>
    </recommendedName>
</protein>
<keyword evidence="5 11" id="KW-0418">Kinase</keyword>
<keyword evidence="12" id="KW-1185">Reference proteome</keyword>
<reference evidence="11 12" key="1">
    <citation type="journal article" date="2016" name="Genome Biol. Evol.">
        <title>Divergent and convergent evolution of fungal pathogenicity.</title>
        <authorList>
            <person name="Shang Y."/>
            <person name="Xiao G."/>
            <person name="Zheng P."/>
            <person name="Cen K."/>
            <person name="Zhan S."/>
            <person name="Wang C."/>
        </authorList>
    </citation>
    <scope>NUCLEOTIDE SEQUENCE [LARGE SCALE GENOMIC DNA]</scope>
    <source>
        <strain evidence="11 12">RCEF 2490</strain>
    </source>
</reference>
<dbReference type="InterPro" id="IPR000719">
    <property type="entry name" value="Prot_kinase_dom"/>
</dbReference>
<dbReference type="InterPro" id="IPR011009">
    <property type="entry name" value="Kinase-like_dom_sf"/>
</dbReference>
<evidence type="ECO:0000256" key="1">
    <source>
        <dbReference type="ARBA" id="ARBA00012513"/>
    </source>
</evidence>
<dbReference type="PANTHER" id="PTHR47634">
    <property type="entry name" value="PROTEIN KINASE DOMAIN-CONTAINING PROTEIN-RELATED"/>
    <property type="match status" value="1"/>
</dbReference>
<evidence type="ECO:0000256" key="2">
    <source>
        <dbReference type="ARBA" id="ARBA00022527"/>
    </source>
</evidence>
<keyword evidence="4 9" id="KW-0547">Nucleotide-binding</keyword>
<gene>
    <name evidence="11" type="ORF">AAL_01829</name>
</gene>
<evidence type="ECO:0000256" key="3">
    <source>
        <dbReference type="ARBA" id="ARBA00022679"/>
    </source>
</evidence>
<dbReference type="EMBL" id="AZGY01000003">
    <property type="protein sequence ID" value="KZZ99257.1"/>
    <property type="molecule type" value="Genomic_DNA"/>
</dbReference>
<comment type="caution">
    <text evidence="11">The sequence shown here is derived from an EMBL/GenBank/DDBJ whole genome shotgun (WGS) entry which is preliminary data.</text>
</comment>
<accession>A0A168EXV1</accession>
<feature type="binding site" evidence="9">
    <location>
        <position position="91"/>
    </location>
    <ligand>
        <name>ATP</name>
        <dbReference type="ChEBI" id="CHEBI:30616"/>
    </ligand>
</feature>
<evidence type="ECO:0000313" key="11">
    <source>
        <dbReference type="EMBL" id="KZZ99257.1"/>
    </source>
</evidence>
<proteinExistence type="predicted"/>
<dbReference type="GO" id="GO:0004674">
    <property type="term" value="F:protein serine/threonine kinase activity"/>
    <property type="evidence" value="ECO:0007669"/>
    <property type="project" value="UniProtKB-KW"/>
</dbReference>
<dbReference type="SMART" id="SM00220">
    <property type="entry name" value="S_TKc"/>
    <property type="match status" value="1"/>
</dbReference>
<organism evidence="11 12">
    <name type="scientific">Moelleriella libera RCEF 2490</name>
    <dbReference type="NCBI Taxonomy" id="1081109"/>
    <lineage>
        <taxon>Eukaryota</taxon>
        <taxon>Fungi</taxon>
        <taxon>Dikarya</taxon>
        <taxon>Ascomycota</taxon>
        <taxon>Pezizomycotina</taxon>
        <taxon>Sordariomycetes</taxon>
        <taxon>Hypocreomycetidae</taxon>
        <taxon>Hypocreales</taxon>
        <taxon>Clavicipitaceae</taxon>
        <taxon>Moelleriella</taxon>
    </lineage>
</organism>
<comment type="catalytic activity">
    <reaction evidence="8">
        <text>L-seryl-[protein] + ATP = O-phospho-L-seryl-[protein] + ADP + H(+)</text>
        <dbReference type="Rhea" id="RHEA:17989"/>
        <dbReference type="Rhea" id="RHEA-COMP:9863"/>
        <dbReference type="Rhea" id="RHEA-COMP:11604"/>
        <dbReference type="ChEBI" id="CHEBI:15378"/>
        <dbReference type="ChEBI" id="CHEBI:29999"/>
        <dbReference type="ChEBI" id="CHEBI:30616"/>
        <dbReference type="ChEBI" id="CHEBI:83421"/>
        <dbReference type="ChEBI" id="CHEBI:456216"/>
        <dbReference type="EC" id="2.7.11.1"/>
    </reaction>
</comment>
<keyword evidence="3" id="KW-0808">Transferase</keyword>
<evidence type="ECO:0000256" key="9">
    <source>
        <dbReference type="PROSITE-ProRule" id="PRU10141"/>
    </source>
</evidence>
<dbReference type="AlphaFoldDB" id="A0A168EXV1"/>
<evidence type="ECO:0000256" key="7">
    <source>
        <dbReference type="ARBA" id="ARBA00047899"/>
    </source>
</evidence>
<dbReference type="STRING" id="1081109.A0A168EXV1"/>